<reference evidence="2 3" key="1">
    <citation type="submission" date="2023-01" db="EMBL/GenBank/DDBJ databases">
        <title>Analysis of 21 Apiospora genomes using comparative genomics revels a genus with tremendous synthesis potential of carbohydrate active enzymes and secondary metabolites.</title>
        <authorList>
            <person name="Sorensen T."/>
        </authorList>
    </citation>
    <scope>NUCLEOTIDE SEQUENCE [LARGE SCALE GENOMIC DNA]</scope>
    <source>
        <strain evidence="2 3">CBS 135458</strain>
    </source>
</reference>
<evidence type="ECO:0000256" key="1">
    <source>
        <dbReference type="SAM" id="MobiDB-lite"/>
    </source>
</evidence>
<feature type="compositionally biased region" description="Basic residues" evidence="1">
    <location>
        <begin position="505"/>
        <end position="517"/>
    </location>
</feature>
<protein>
    <recommendedName>
        <fullName evidence="4">Ubiquitin-like protease family profile domain-containing protein</fullName>
    </recommendedName>
</protein>
<feature type="region of interest" description="Disordered" evidence="1">
    <location>
        <begin position="411"/>
        <end position="465"/>
    </location>
</feature>
<evidence type="ECO:0000313" key="3">
    <source>
        <dbReference type="Proteomes" id="UP001480595"/>
    </source>
</evidence>
<feature type="compositionally biased region" description="Low complexity" evidence="1">
    <location>
        <begin position="15"/>
        <end position="32"/>
    </location>
</feature>
<accession>A0ABR1T921</accession>
<dbReference type="RefSeq" id="XP_066709353.1">
    <property type="nucleotide sequence ID" value="XM_066864392.1"/>
</dbReference>
<dbReference type="GeneID" id="92097455"/>
<evidence type="ECO:0000313" key="2">
    <source>
        <dbReference type="EMBL" id="KAK8042500.1"/>
    </source>
</evidence>
<name>A0ABR1T921_9PEZI</name>
<gene>
    <name evidence="2" type="ORF">PG994_012983</name>
</gene>
<feature type="compositionally biased region" description="Polar residues" evidence="1">
    <location>
        <begin position="454"/>
        <end position="465"/>
    </location>
</feature>
<keyword evidence="3" id="KW-1185">Reference proteome</keyword>
<evidence type="ECO:0008006" key="4">
    <source>
        <dbReference type="Google" id="ProtNLM"/>
    </source>
</evidence>
<feature type="region of interest" description="Disordered" evidence="1">
    <location>
        <begin position="1"/>
        <end position="56"/>
    </location>
</feature>
<comment type="caution">
    <text evidence="2">The sequence shown here is derived from an EMBL/GenBank/DDBJ whole genome shotgun (WGS) entry which is preliminary data.</text>
</comment>
<proteinExistence type="predicted"/>
<dbReference type="Proteomes" id="UP001480595">
    <property type="component" value="Unassembled WGS sequence"/>
</dbReference>
<feature type="region of interest" description="Disordered" evidence="1">
    <location>
        <begin position="485"/>
        <end position="517"/>
    </location>
</feature>
<organism evidence="2 3">
    <name type="scientific">Apiospora phragmitis</name>
    <dbReference type="NCBI Taxonomy" id="2905665"/>
    <lineage>
        <taxon>Eukaryota</taxon>
        <taxon>Fungi</taxon>
        <taxon>Dikarya</taxon>
        <taxon>Ascomycota</taxon>
        <taxon>Pezizomycotina</taxon>
        <taxon>Sordariomycetes</taxon>
        <taxon>Xylariomycetidae</taxon>
        <taxon>Amphisphaeriales</taxon>
        <taxon>Apiosporaceae</taxon>
        <taxon>Apiospora</taxon>
    </lineage>
</organism>
<dbReference type="EMBL" id="JAQQWL010000013">
    <property type="protein sequence ID" value="KAK8042500.1"/>
    <property type="molecule type" value="Genomic_DNA"/>
</dbReference>
<feature type="region of interest" description="Disordered" evidence="1">
    <location>
        <begin position="326"/>
        <end position="345"/>
    </location>
</feature>
<sequence>MATTPPLTSPKGTAPRGTPPKGTSPKGTPPKGILKGKSTKPRTLQERNESKTPNLYDVGAVPGQILSTGMRLNHTSPEFVASVDFSTKQGLRQCVNCLECIQMRRTSWLTADCVDIPLSWAYKCQPRAVRHRINLLPATDSDGLFQDPEGEVVAEGEGGGRHLNARDEFRTDVKFQKKLEDAYKTRPKMWARIRAREFTIWPVHTTAHFVTILLRMRRRDPNGHPNTPYDEVAQFSILEPRTHRRLRRILNYDGITIPDDAFRGPWYPKQHDTFSCGIRAYHMAKEFMERLTWILEIWPVIFHMTNKPVVMASGGREYLENSLVRSPASSPASSTTGTAAGAPAPSRLRAEVDFTQMLWMRPFRGTFNGDRVRQEMAIGAAFRALEFYDWQGRVAVVAVDSLTDRDFMHDEEIRRKPGDKPPPVKVYAPNELRPRTGSGEPRIQRYKGQGPANPIQNPGQNNSPQVPIEEFAKITIGKKTKAGYDELLEQPGQKRRLTTGQWQRKNGRTQKRGCARG</sequence>